<keyword evidence="1" id="KW-0732">Signal</keyword>
<keyword evidence="4" id="KW-1185">Reference proteome</keyword>
<sequence>MKLKQFIPLLMLVFCFALVTSCKSKVSDADIKAKVETAMSPNPTVMVDVKDGVVTLTGDVQTDEDKRNLENAAKAAEPKAIKSIVNNLTVAPIEINTDDADLTAKVVDATKDFPNVKATVADGVITVTGEVEQARVQTLKMSLDALNPKKVDFTGLQVK</sequence>
<name>A0A928UX50_9SPHI</name>
<dbReference type="InterPro" id="IPR007055">
    <property type="entry name" value="BON_dom"/>
</dbReference>
<evidence type="ECO:0000313" key="3">
    <source>
        <dbReference type="EMBL" id="MBE8714916.1"/>
    </source>
</evidence>
<dbReference type="Pfam" id="PF04972">
    <property type="entry name" value="BON"/>
    <property type="match status" value="2"/>
</dbReference>
<dbReference type="Gene3D" id="3.40.1520.20">
    <property type="match status" value="1"/>
</dbReference>
<reference evidence="3" key="1">
    <citation type="submission" date="2018-02" db="EMBL/GenBank/DDBJ databases">
        <authorList>
            <person name="Vasarhelyi B.M."/>
            <person name="Deshmukh S."/>
            <person name="Balint B."/>
            <person name="Kukolya J."/>
        </authorList>
    </citation>
    <scope>NUCLEOTIDE SEQUENCE</scope>
    <source>
        <strain evidence="3">KB22</strain>
    </source>
</reference>
<feature type="domain" description="BON" evidence="2">
    <location>
        <begin position="23"/>
        <end position="92"/>
    </location>
</feature>
<protein>
    <submittedName>
        <fullName evidence="3">Transporter</fullName>
    </submittedName>
</protein>
<dbReference type="EMBL" id="PRDK01000009">
    <property type="protein sequence ID" value="MBE8714916.1"/>
    <property type="molecule type" value="Genomic_DNA"/>
</dbReference>
<dbReference type="AlphaFoldDB" id="A0A928UX50"/>
<evidence type="ECO:0000259" key="2">
    <source>
        <dbReference type="PROSITE" id="PS50914"/>
    </source>
</evidence>
<gene>
    <name evidence="3" type="ORF">C4F49_14630</name>
</gene>
<dbReference type="PROSITE" id="PS50914">
    <property type="entry name" value="BON"/>
    <property type="match status" value="1"/>
</dbReference>
<organism evidence="3 4">
    <name type="scientific">Sphingobacterium hungaricum</name>
    <dbReference type="NCBI Taxonomy" id="2082723"/>
    <lineage>
        <taxon>Bacteria</taxon>
        <taxon>Pseudomonadati</taxon>
        <taxon>Bacteroidota</taxon>
        <taxon>Sphingobacteriia</taxon>
        <taxon>Sphingobacteriales</taxon>
        <taxon>Sphingobacteriaceae</taxon>
        <taxon>Sphingobacterium</taxon>
    </lineage>
</organism>
<evidence type="ECO:0000313" key="4">
    <source>
        <dbReference type="Proteomes" id="UP000616201"/>
    </source>
</evidence>
<feature type="chain" id="PRO_5036909940" evidence="1">
    <location>
        <begin position="25"/>
        <end position="159"/>
    </location>
</feature>
<dbReference type="Proteomes" id="UP000616201">
    <property type="component" value="Unassembled WGS sequence"/>
</dbReference>
<comment type="caution">
    <text evidence="3">The sequence shown here is derived from an EMBL/GenBank/DDBJ whole genome shotgun (WGS) entry which is preliminary data.</text>
</comment>
<accession>A0A928UX50</accession>
<dbReference type="PROSITE" id="PS51257">
    <property type="entry name" value="PROKAR_LIPOPROTEIN"/>
    <property type="match status" value="1"/>
</dbReference>
<proteinExistence type="predicted"/>
<feature type="signal peptide" evidence="1">
    <location>
        <begin position="1"/>
        <end position="24"/>
    </location>
</feature>
<evidence type="ECO:0000256" key="1">
    <source>
        <dbReference type="SAM" id="SignalP"/>
    </source>
</evidence>
<dbReference type="RefSeq" id="WP_196936771.1">
    <property type="nucleotide sequence ID" value="NZ_MU158698.1"/>
</dbReference>